<reference evidence="1" key="1">
    <citation type="submission" date="2021-06" db="EMBL/GenBank/DDBJ databases">
        <authorList>
            <person name="Kallberg Y."/>
            <person name="Tangrot J."/>
            <person name="Rosling A."/>
        </authorList>
    </citation>
    <scope>NUCLEOTIDE SEQUENCE</scope>
    <source>
        <strain evidence="1">IN212</strain>
    </source>
</reference>
<name>A0A9N9P4Y8_9GLOM</name>
<dbReference type="Gene3D" id="1.10.8.60">
    <property type="match status" value="1"/>
</dbReference>
<dbReference type="OrthoDB" id="10060499at2759"/>
<dbReference type="Proteomes" id="UP000789396">
    <property type="component" value="Unassembled WGS sequence"/>
</dbReference>
<gene>
    <name evidence="1" type="ORF">RFULGI_LOCUS16456</name>
</gene>
<accession>A0A9N9P4Y8</accession>
<evidence type="ECO:0000313" key="2">
    <source>
        <dbReference type="Proteomes" id="UP000789396"/>
    </source>
</evidence>
<protein>
    <submittedName>
        <fullName evidence="1">9680_t:CDS:1</fullName>
    </submittedName>
</protein>
<dbReference type="EMBL" id="CAJVPZ010058446">
    <property type="protein sequence ID" value="CAG8788027.1"/>
    <property type="molecule type" value="Genomic_DNA"/>
</dbReference>
<proteinExistence type="predicted"/>
<feature type="non-terminal residue" evidence="1">
    <location>
        <position position="45"/>
    </location>
</feature>
<dbReference type="AlphaFoldDB" id="A0A9N9P4Y8"/>
<feature type="non-terminal residue" evidence="1">
    <location>
        <position position="1"/>
    </location>
</feature>
<sequence length="45" mass="5493">STTVDANDIKRVYKLFLDEKRSVNYLKEYQEQYMFNEIPANEEME</sequence>
<organism evidence="1 2">
    <name type="scientific">Racocetra fulgida</name>
    <dbReference type="NCBI Taxonomy" id="60492"/>
    <lineage>
        <taxon>Eukaryota</taxon>
        <taxon>Fungi</taxon>
        <taxon>Fungi incertae sedis</taxon>
        <taxon>Mucoromycota</taxon>
        <taxon>Glomeromycotina</taxon>
        <taxon>Glomeromycetes</taxon>
        <taxon>Diversisporales</taxon>
        <taxon>Gigasporaceae</taxon>
        <taxon>Racocetra</taxon>
    </lineage>
</organism>
<comment type="caution">
    <text evidence="1">The sequence shown here is derived from an EMBL/GenBank/DDBJ whole genome shotgun (WGS) entry which is preliminary data.</text>
</comment>
<keyword evidence="2" id="KW-1185">Reference proteome</keyword>
<evidence type="ECO:0000313" key="1">
    <source>
        <dbReference type="EMBL" id="CAG8788027.1"/>
    </source>
</evidence>